<keyword evidence="3" id="KW-0597">Phosphoprotein</keyword>
<evidence type="ECO:0000256" key="5">
    <source>
        <dbReference type="ARBA" id="ARBA00022741"/>
    </source>
</evidence>
<dbReference type="InterPro" id="IPR036890">
    <property type="entry name" value="HATPase_C_sf"/>
</dbReference>
<protein>
    <recommendedName>
        <fullName evidence="2">histidine kinase</fullName>
        <ecNumber evidence="2">2.7.13.3</ecNumber>
    </recommendedName>
</protein>
<evidence type="ECO:0000256" key="1">
    <source>
        <dbReference type="ARBA" id="ARBA00000085"/>
    </source>
</evidence>
<dbReference type="PANTHER" id="PTHR43065:SF46">
    <property type="entry name" value="C4-DICARBOXYLATE TRANSPORT SENSOR PROTEIN DCTB"/>
    <property type="match status" value="1"/>
</dbReference>
<dbReference type="InterPro" id="IPR003594">
    <property type="entry name" value="HATPase_dom"/>
</dbReference>
<dbReference type="Pfam" id="PF02518">
    <property type="entry name" value="HATPase_c"/>
    <property type="match status" value="1"/>
</dbReference>
<keyword evidence="9" id="KW-0472">Membrane</keyword>
<feature type="transmembrane region" description="Helical" evidence="9">
    <location>
        <begin position="34"/>
        <end position="58"/>
    </location>
</feature>
<keyword evidence="6" id="KW-0418">Kinase</keyword>
<dbReference type="InterPro" id="IPR058544">
    <property type="entry name" value="ETR1_N"/>
</dbReference>
<keyword evidence="12" id="KW-1185">Reference proteome</keyword>
<sequence length="352" mass="37524">MASDAIIAAAYFSIPFVLWRLLKARPDIEFGWMVGLFATFILACGTTHLFNIYVLWVPAYGIEAAIKALTAVSSIGTALLLLPLLPKLIALPSPAQLQAVNDQLVLESAERERTAEMLRQSQKLEVIGRITGGVAHDFNNLLQIVMGNIERAERLAAGSNPAVTKALANAAVGAQRAAELTDQLLAFARRQPLTTVTASLNALIEETMPLVERASGETVILDYSPHADDPCVKVDRTQFQNALLNLALNARDAMPDGGCLTISVHEDESPDCIELRVSDTGTGMDAETLEQSTEPFFTTKPIGSGTGLGLSQVLGMVEQIGGSLKIESGRGTGTRVRLFLPCGVAEANAEVG</sequence>
<dbReference type="PRINTS" id="PR00344">
    <property type="entry name" value="BCTRLSENSOR"/>
</dbReference>
<dbReference type="InterPro" id="IPR004358">
    <property type="entry name" value="Sig_transdc_His_kin-like_C"/>
</dbReference>
<dbReference type="SMART" id="SM00387">
    <property type="entry name" value="HATPase_c"/>
    <property type="match status" value="1"/>
</dbReference>
<accession>A0ABU8SB45</accession>
<dbReference type="InterPro" id="IPR036097">
    <property type="entry name" value="HisK_dim/P_sf"/>
</dbReference>
<evidence type="ECO:0000256" key="8">
    <source>
        <dbReference type="ARBA" id="ARBA00023012"/>
    </source>
</evidence>
<evidence type="ECO:0000256" key="3">
    <source>
        <dbReference type="ARBA" id="ARBA00022553"/>
    </source>
</evidence>
<feature type="domain" description="Histidine kinase" evidence="10">
    <location>
        <begin position="133"/>
        <end position="344"/>
    </location>
</feature>
<dbReference type="PANTHER" id="PTHR43065">
    <property type="entry name" value="SENSOR HISTIDINE KINASE"/>
    <property type="match status" value="1"/>
</dbReference>
<dbReference type="SMART" id="SM00388">
    <property type="entry name" value="HisKA"/>
    <property type="match status" value="1"/>
</dbReference>
<gene>
    <name evidence="11" type="ORF">WG900_14830</name>
</gene>
<dbReference type="Gene3D" id="1.10.287.130">
    <property type="match status" value="1"/>
</dbReference>
<dbReference type="EMBL" id="JBBHJY010000008">
    <property type="protein sequence ID" value="MEJ6011194.1"/>
    <property type="molecule type" value="Genomic_DNA"/>
</dbReference>
<name>A0ABU8SB45_9SPHN</name>
<dbReference type="GO" id="GO:0005524">
    <property type="term" value="F:ATP binding"/>
    <property type="evidence" value="ECO:0007669"/>
    <property type="project" value="UniProtKB-KW"/>
</dbReference>
<keyword evidence="9" id="KW-0812">Transmembrane</keyword>
<dbReference type="CDD" id="cd00082">
    <property type="entry name" value="HisKA"/>
    <property type="match status" value="1"/>
</dbReference>
<comment type="caution">
    <text evidence="11">The sequence shown here is derived from an EMBL/GenBank/DDBJ whole genome shotgun (WGS) entry which is preliminary data.</text>
</comment>
<dbReference type="Pfam" id="PF25487">
    <property type="entry name" value="ETR1_N"/>
    <property type="match status" value="1"/>
</dbReference>
<keyword evidence="5" id="KW-0547">Nucleotide-binding</keyword>
<dbReference type="EC" id="2.7.13.3" evidence="2"/>
<dbReference type="PROSITE" id="PS50109">
    <property type="entry name" value="HIS_KIN"/>
    <property type="match status" value="1"/>
</dbReference>
<dbReference type="RefSeq" id="WP_339968166.1">
    <property type="nucleotide sequence ID" value="NZ_JBBHJY010000008.1"/>
</dbReference>
<evidence type="ECO:0000256" key="6">
    <source>
        <dbReference type="ARBA" id="ARBA00022777"/>
    </source>
</evidence>
<keyword evidence="4" id="KW-0808">Transferase</keyword>
<keyword evidence="8" id="KW-0902">Two-component regulatory system</keyword>
<dbReference type="SUPFAM" id="SSF55874">
    <property type="entry name" value="ATPase domain of HSP90 chaperone/DNA topoisomerase II/histidine kinase"/>
    <property type="match status" value="1"/>
</dbReference>
<evidence type="ECO:0000256" key="9">
    <source>
        <dbReference type="SAM" id="Phobius"/>
    </source>
</evidence>
<reference evidence="11 12" key="1">
    <citation type="submission" date="2024-03" db="EMBL/GenBank/DDBJ databases">
        <authorList>
            <person name="Jo J.-H."/>
        </authorList>
    </citation>
    <scope>NUCLEOTIDE SEQUENCE [LARGE SCALE GENOMIC DNA]</scope>
    <source>
        <strain evidence="11 12">AS3R-12</strain>
    </source>
</reference>
<dbReference type="Proteomes" id="UP001379235">
    <property type="component" value="Unassembled WGS sequence"/>
</dbReference>
<dbReference type="InterPro" id="IPR005467">
    <property type="entry name" value="His_kinase_dom"/>
</dbReference>
<evidence type="ECO:0000313" key="12">
    <source>
        <dbReference type="Proteomes" id="UP001379235"/>
    </source>
</evidence>
<feature type="transmembrane region" description="Helical" evidence="9">
    <location>
        <begin position="6"/>
        <end position="22"/>
    </location>
</feature>
<evidence type="ECO:0000256" key="4">
    <source>
        <dbReference type="ARBA" id="ARBA00022679"/>
    </source>
</evidence>
<evidence type="ECO:0000313" key="11">
    <source>
        <dbReference type="EMBL" id="MEJ6011194.1"/>
    </source>
</evidence>
<dbReference type="Gene3D" id="3.30.565.10">
    <property type="entry name" value="Histidine kinase-like ATPase, C-terminal domain"/>
    <property type="match status" value="1"/>
</dbReference>
<organism evidence="11 12">
    <name type="scientific">Novosphingobium aquae</name>
    <dbReference type="NCBI Taxonomy" id="3133435"/>
    <lineage>
        <taxon>Bacteria</taxon>
        <taxon>Pseudomonadati</taxon>
        <taxon>Pseudomonadota</taxon>
        <taxon>Alphaproteobacteria</taxon>
        <taxon>Sphingomonadales</taxon>
        <taxon>Sphingomonadaceae</taxon>
        <taxon>Novosphingobium</taxon>
    </lineage>
</organism>
<keyword evidence="7 11" id="KW-0067">ATP-binding</keyword>
<evidence type="ECO:0000256" key="2">
    <source>
        <dbReference type="ARBA" id="ARBA00012438"/>
    </source>
</evidence>
<comment type="catalytic activity">
    <reaction evidence="1">
        <text>ATP + protein L-histidine = ADP + protein N-phospho-L-histidine.</text>
        <dbReference type="EC" id="2.7.13.3"/>
    </reaction>
</comment>
<evidence type="ECO:0000256" key="7">
    <source>
        <dbReference type="ARBA" id="ARBA00022840"/>
    </source>
</evidence>
<keyword evidence="9" id="KW-1133">Transmembrane helix</keyword>
<dbReference type="SUPFAM" id="SSF47384">
    <property type="entry name" value="Homodimeric domain of signal transducing histidine kinase"/>
    <property type="match status" value="1"/>
</dbReference>
<proteinExistence type="predicted"/>
<evidence type="ECO:0000259" key="10">
    <source>
        <dbReference type="PROSITE" id="PS50109"/>
    </source>
</evidence>
<dbReference type="InterPro" id="IPR003661">
    <property type="entry name" value="HisK_dim/P_dom"/>
</dbReference>